<dbReference type="EMBL" id="KN834772">
    <property type="protein sequence ID" value="KIK61227.1"/>
    <property type="molecule type" value="Genomic_DNA"/>
</dbReference>
<feature type="non-terminal residue" evidence="2">
    <location>
        <position position="1"/>
    </location>
</feature>
<evidence type="ECO:0000313" key="2">
    <source>
        <dbReference type="EMBL" id="KIK61227.1"/>
    </source>
</evidence>
<accession>A0A0D0CQC5</accession>
<name>A0A0D0CQC5_9AGAR</name>
<keyword evidence="3" id="KW-1185">Reference proteome</keyword>
<evidence type="ECO:0000313" key="3">
    <source>
        <dbReference type="Proteomes" id="UP000053593"/>
    </source>
</evidence>
<dbReference type="OrthoDB" id="3060861at2759"/>
<organism evidence="2 3">
    <name type="scientific">Collybiopsis luxurians FD-317 M1</name>
    <dbReference type="NCBI Taxonomy" id="944289"/>
    <lineage>
        <taxon>Eukaryota</taxon>
        <taxon>Fungi</taxon>
        <taxon>Dikarya</taxon>
        <taxon>Basidiomycota</taxon>
        <taxon>Agaricomycotina</taxon>
        <taxon>Agaricomycetes</taxon>
        <taxon>Agaricomycetidae</taxon>
        <taxon>Agaricales</taxon>
        <taxon>Marasmiineae</taxon>
        <taxon>Omphalotaceae</taxon>
        <taxon>Collybiopsis</taxon>
        <taxon>Collybiopsis luxurians</taxon>
    </lineage>
</organism>
<evidence type="ECO:0000256" key="1">
    <source>
        <dbReference type="SAM" id="Coils"/>
    </source>
</evidence>
<gene>
    <name evidence="2" type="ORF">GYMLUDRAFT_166737</name>
</gene>
<sequence length="130" mass="15060">ERLGEETGCWIYIAAQHPHAHELFANYTSRRLSLDHIPLLDEIHNSMNRLFVSLQRSRRSNAAELSADLLFKEAALTQSQTEVAGLRAENGRLQEEHHRLLQEAQYNTELIRKLQEIRRPQENDTSNSES</sequence>
<dbReference type="Proteomes" id="UP000053593">
    <property type="component" value="Unassembled WGS sequence"/>
</dbReference>
<dbReference type="AlphaFoldDB" id="A0A0D0CQC5"/>
<reference evidence="2 3" key="1">
    <citation type="submission" date="2014-04" db="EMBL/GenBank/DDBJ databases">
        <title>Evolutionary Origins and Diversification of the Mycorrhizal Mutualists.</title>
        <authorList>
            <consortium name="DOE Joint Genome Institute"/>
            <consortium name="Mycorrhizal Genomics Consortium"/>
            <person name="Kohler A."/>
            <person name="Kuo A."/>
            <person name="Nagy L.G."/>
            <person name="Floudas D."/>
            <person name="Copeland A."/>
            <person name="Barry K.W."/>
            <person name="Cichocki N."/>
            <person name="Veneault-Fourrey C."/>
            <person name="LaButti K."/>
            <person name="Lindquist E.A."/>
            <person name="Lipzen A."/>
            <person name="Lundell T."/>
            <person name="Morin E."/>
            <person name="Murat C."/>
            <person name="Riley R."/>
            <person name="Ohm R."/>
            <person name="Sun H."/>
            <person name="Tunlid A."/>
            <person name="Henrissat B."/>
            <person name="Grigoriev I.V."/>
            <person name="Hibbett D.S."/>
            <person name="Martin F."/>
        </authorList>
    </citation>
    <scope>NUCLEOTIDE SEQUENCE [LARGE SCALE GENOMIC DNA]</scope>
    <source>
        <strain evidence="2 3">FD-317 M1</strain>
    </source>
</reference>
<feature type="coiled-coil region" evidence="1">
    <location>
        <begin position="76"/>
        <end position="103"/>
    </location>
</feature>
<dbReference type="HOGENOM" id="CLU_169365_1_0_1"/>
<keyword evidence="1" id="KW-0175">Coiled coil</keyword>
<protein>
    <submittedName>
        <fullName evidence="2">Uncharacterized protein</fullName>
    </submittedName>
</protein>
<proteinExistence type="predicted"/>